<reference evidence="1" key="2">
    <citation type="journal article" date="2021" name="Sci. Rep.">
        <title>The distribution of antibiotic resistance genes in chicken gut microbiota commensals.</title>
        <authorList>
            <person name="Juricova H."/>
            <person name="Matiasovicova J."/>
            <person name="Kubasova T."/>
            <person name="Cejkova D."/>
            <person name="Rychlik I."/>
        </authorList>
    </citation>
    <scope>NUCLEOTIDE SEQUENCE</scope>
    <source>
        <strain evidence="1">An582</strain>
    </source>
</reference>
<dbReference type="RefSeq" id="WP_204907192.1">
    <property type="nucleotide sequence ID" value="NZ_JACJKS010000019.1"/>
</dbReference>
<dbReference type="AlphaFoldDB" id="A0A939BHK7"/>
<evidence type="ECO:0000313" key="1">
    <source>
        <dbReference type="EMBL" id="MBM6949193.1"/>
    </source>
</evidence>
<evidence type="ECO:0000313" key="2">
    <source>
        <dbReference type="Proteomes" id="UP000705508"/>
    </source>
</evidence>
<dbReference type="Proteomes" id="UP000705508">
    <property type="component" value="Unassembled WGS sequence"/>
</dbReference>
<sequence length="64" mass="7199">MGKTGRRTGAGCRGRRKKDVLERCVLCGRLTPVKRDSHIAGRRYYVEGAGQLCGRCYYDVYQTG</sequence>
<organism evidence="1 2">
    <name type="scientific">Mordavella massiliensis</name>
    <dbReference type="NCBI Taxonomy" id="1871024"/>
    <lineage>
        <taxon>Bacteria</taxon>
        <taxon>Bacillati</taxon>
        <taxon>Bacillota</taxon>
        <taxon>Clostridia</taxon>
        <taxon>Eubacteriales</taxon>
        <taxon>Clostridiaceae</taxon>
        <taxon>Mordavella</taxon>
    </lineage>
</organism>
<name>A0A939BHK7_9CLOT</name>
<protein>
    <submittedName>
        <fullName evidence="1">Uncharacterized protein</fullName>
    </submittedName>
</protein>
<proteinExistence type="predicted"/>
<comment type="caution">
    <text evidence="1">The sequence shown here is derived from an EMBL/GenBank/DDBJ whole genome shotgun (WGS) entry which is preliminary data.</text>
</comment>
<reference evidence="1" key="1">
    <citation type="submission" date="2020-08" db="EMBL/GenBank/DDBJ databases">
        <authorList>
            <person name="Cejkova D."/>
            <person name="Kubasova T."/>
            <person name="Jahodarova E."/>
            <person name="Rychlik I."/>
        </authorList>
    </citation>
    <scope>NUCLEOTIDE SEQUENCE</scope>
    <source>
        <strain evidence="1">An582</strain>
    </source>
</reference>
<gene>
    <name evidence="1" type="ORF">H6A20_11100</name>
</gene>
<dbReference type="EMBL" id="JACJKS010000019">
    <property type="protein sequence ID" value="MBM6949193.1"/>
    <property type="molecule type" value="Genomic_DNA"/>
</dbReference>
<accession>A0A939BHK7</accession>